<dbReference type="AlphaFoldDB" id="A0A1E5LF10"/>
<dbReference type="OrthoDB" id="123307at2"/>
<reference evidence="2 3" key="1">
    <citation type="submission" date="2016-08" db="EMBL/GenBank/DDBJ databases">
        <title>Genome of Bacillus solimangrovi GH2-4.</title>
        <authorList>
            <person name="Lim S."/>
            <person name="Kim B.-C."/>
        </authorList>
    </citation>
    <scope>NUCLEOTIDE SEQUENCE [LARGE SCALE GENOMIC DNA]</scope>
    <source>
        <strain evidence="2 3">GH2-4</strain>
    </source>
</reference>
<evidence type="ECO:0000259" key="1">
    <source>
        <dbReference type="Pfam" id="PF11706"/>
    </source>
</evidence>
<dbReference type="InterPro" id="IPR023286">
    <property type="entry name" value="ABATE_dom_sf"/>
</dbReference>
<dbReference type="STRING" id="1305675.BFG57_01265"/>
<organism evidence="2 3">
    <name type="scientific">Bacillus solimangrovi</name>
    <dbReference type="NCBI Taxonomy" id="1305675"/>
    <lineage>
        <taxon>Bacteria</taxon>
        <taxon>Bacillati</taxon>
        <taxon>Bacillota</taxon>
        <taxon>Bacilli</taxon>
        <taxon>Bacillales</taxon>
        <taxon>Bacillaceae</taxon>
        <taxon>Bacillus</taxon>
    </lineage>
</organism>
<name>A0A1E5LF10_9BACI</name>
<dbReference type="Pfam" id="PF11706">
    <property type="entry name" value="zf-CGNR"/>
    <property type="match status" value="1"/>
</dbReference>
<accession>A0A1E5LF10</accession>
<feature type="domain" description="Zinc finger CGNR" evidence="1">
    <location>
        <begin position="20"/>
        <end position="61"/>
    </location>
</feature>
<comment type="caution">
    <text evidence="2">The sequence shown here is derived from an EMBL/GenBank/DDBJ whole genome shotgun (WGS) entry which is preliminary data.</text>
</comment>
<dbReference type="EMBL" id="MJEH01000022">
    <property type="protein sequence ID" value="OEH92663.1"/>
    <property type="molecule type" value="Genomic_DNA"/>
</dbReference>
<dbReference type="RefSeq" id="WP_069717104.1">
    <property type="nucleotide sequence ID" value="NZ_MJEH01000022.1"/>
</dbReference>
<proteinExistence type="predicted"/>
<sequence>MSEIALSFAQTIASHHYEKIKVCENKECQFFFFDTSKNNSKKFCCTKCANLIKVRRFREKQKK</sequence>
<dbReference type="InterPro" id="IPR021005">
    <property type="entry name" value="Znf_CGNR"/>
</dbReference>
<dbReference type="PANTHER" id="PTHR35525:SF3">
    <property type="entry name" value="BLL6575 PROTEIN"/>
    <property type="match status" value="1"/>
</dbReference>
<dbReference type="SUPFAM" id="SSF160904">
    <property type="entry name" value="Jann2411-like"/>
    <property type="match status" value="1"/>
</dbReference>
<dbReference type="Gene3D" id="1.10.3300.10">
    <property type="entry name" value="Jann2411-like domain"/>
    <property type="match status" value="1"/>
</dbReference>
<evidence type="ECO:0000313" key="3">
    <source>
        <dbReference type="Proteomes" id="UP000095209"/>
    </source>
</evidence>
<keyword evidence="3" id="KW-1185">Reference proteome</keyword>
<protein>
    <recommendedName>
        <fullName evidence="1">Zinc finger CGNR domain-containing protein</fullName>
    </recommendedName>
</protein>
<dbReference type="PANTHER" id="PTHR35525">
    <property type="entry name" value="BLL6575 PROTEIN"/>
    <property type="match status" value="1"/>
</dbReference>
<evidence type="ECO:0000313" key="2">
    <source>
        <dbReference type="EMBL" id="OEH92663.1"/>
    </source>
</evidence>
<dbReference type="InterPro" id="IPR010852">
    <property type="entry name" value="ABATE"/>
</dbReference>
<dbReference type="Proteomes" id="UP000095209">
    <property type="component" value="Unassembled WGS sequence"/>
</dbReference>
<gene>
    <name evidence="2" type="ORF">BFG57_01265</name>
</gene>